<keyword evidence="2" id="KW-0722">Serine protease inhibitor</keyword>
<dbReference type="InterPro" id="IPR042185">
    <property type="entry name" value="Serpin_sf_2"/>
</dbReference>
<evidence type="ECO:0000256" key="3">
    <source>
        <dbReference type="RuleBase" id="RU000411"/>
    </source>
</evidence>
<dbReference type="InterPro" id="IPR000215">
    <property type="entry name" value="Serpin_fam"/>
</dbReference>
<evidence type="ECO:0000256" key="4">
    <source>
        <dbReference type="SAM" id="MobiDB-lite"/>
    </source>
</evidence>
<dbReference type="GO" id="GO:0005615">
    <property type="term" value="C:extracellular space"/>
    <property type="evidence" value="ECO:0007669"/>
    <property type="project" value="InterPro"/>
</dbReference>
<dbReference type="PROSITE" id="PS51257">
    <property type="entry name" value="PROKAR_LIPOPROTEIN"/>
    <property type="match status" value="1"/>
</dbReference>
<feature type="compositionally biased region" description="Basic and acidic residues" evidence="4">
    <location>
        <begin position="308"/>
        <end position="320"/>
    </location>
</feature>
<dbReference type="InterPro" id="IPR023796">
    <property type="entry name" value="Serpin_dom"/>
</dbReference>
<evidence type="ECO:0000259" key="6">
    <source>
        <dbReference type="SMART" id="SM00093"/>
    </source>
</evidence>
<feature type="region of interest" description="Disordered" evidence="4">
    <location>
        <begin position="593"/>
        <end position="626"/>
    </location>
</feature>
<feature type="region of interest" description="Disordered" evidence="4">
    <location>
        <begin position="163"/>
        <end position="189"/>
    </location>
</feature>
<dbReference type="GO" id="GO:0004867">
    <property type="term" value="F:serine-type endopeptidase inhibitor activity"/>
    <property type="evidence" value="ECO:0007669"/>
    <property type="project" value="UniProtKB-KW"/>
</dbReference>
<dbReference type="Gene3D" id="3.30.497.10">
    <property type="entry name" value="Antithrombin, subunit I, domain 2"/>
    <property type="match status" value="2"/>
</dbReference>
<feature type="compositionally biased region" description="Low complexity" evidence="4">
    <location>
        <begin position="273"/>
        <end position="282"/>
    </location>
</feature>
<sequence length="674" mass="74816">MKAVLCVLPLLCALVACLPTAEKESSGKASSFASETSQLIAMQLLKFNKDIDANQVHSPLGVASILGVLAEASEGETYAEFTKVFGYPKDRAELRAVYRRVLGRYQNRDAAVALPSFQTWFYIYRNHSARAEFKELLQQHYFVEVKDINRKDYDWNEPDTSLQLQLQPEGSGSEAGEDGGLSTEQPSNSKDVIGFETLKRINLDDDLLPVAVPADTYGEEVLDKEASKLDREVDDKQYVEKPVAQAEAEQLQREQQATASTTTEEAEAEAHTTETAADAAAEAVEKQEKPATVIAEAVENPAAKQQNKRSDNDNEEKEKQNLNLEENETVQEEEKLRKVVGSEATPVTAGEPEKVRLPLQKLESAVKAASQLGSADEIMLALESHLGAVSRVYGARSLFRQDDITSALSANSITGRSAGSKSKMLLFNGLYYRGSWATPFYQLRDGSDEFFFMTNEDAMKAPMMHTRGEFLVADLTRLKARVLSLPYETSRYALCILLPDETEGLHDVIAQLQPSDFQLARQKAQLRQMHVSLPKFQVEETSRSESMLKQMGLRRLFSRTEAELGLLSEDADLHVDEIVQFVNVRVDEGGSSANALSAATQARSPQTPEDSDSILPVPEPEPEPGVERFEVNRPFAYFIMDCEEQFVLASGKVYTPEFKEDLPGVSVEIELEQS</sequence>
<feature type="compositionally biased region" description="Polar residues" evidence="4">
    <location>
        <begin position="593"/>
        <end position="608"/>
    </location>
</feature>
<gene>
    <name evidence="7" type="ORF">DMAD_10385</name>
</gene>
<dbReference type="InterPro" id="IPR036186">
    <property type="entry name" value="Serpin_sf"/>
</dbReference>
<dbReference type="Pfam" id="PF00079">
    <property type="entry name" value="Serpin"/>
    <property type="match status" value="2"/>
</dbReference>
<dbReference type="InterPro" id="IPR042178">
    <property type="entry name" value="Serpin_sf_1"/>
</dbReference>
<accession>A0AAU9F9D8</accession>
<keyword evidence="8" id="KW-1185">Reference proteome</keyword>
<dbReference type="SMART" id="SM00093">
    <property type="entry name" value="SERPIN"/>
    <property type="match status" value="1"/>
</dbReference>
<name>A0AAU9F9D8_DROMD</name>
<feature type="compositionally biased region" description="Low complexity" evidence="4">
    <location>
        <begin position="244"/>
        <end position="263"/>
    </location>
</feature>
<dbReference type="PANTHER" id="PTHR11461:SF292">
    <property type="entry name" value="SERPIN 100A"/>
    <property type="match status" value="1"/>
</dbReference>
<keyword evidence="5" id="KW-0732">Signal</keyword>
<comment type="similarity">
    <text evidence="3">Belongs to the serpin family.</text>
</comment>
<dbReference type="Proteomes" id="UP001500889">
    <property type="component" value="Chromosome O"/>
</dbReference>
<dbReference type="EMBL" id="AP029263">
    <property type="protein sequence ID" value="BFF92300.1"/>
    <property type="molecule type" value="Genomic_DNA"/>
</dbReference>
<dbReference type="AlphaFoldDB" id="A0AAU9F9D8"/>
<dbReference type="CDD" id="cd00172">
    <property type="entry name" value="serpin"/>
    <property type="match status" value="1"/>
</dbReference>
<proteinExistence type="inferred from homology"/>
<feature type="domain" description="Serpin" evidence="6">
    <location>
        <begin position="42"/>
        <end position="656"/>
    </location>
</feature>
<feature type="signal peptide" evidence="5">
    <location>
        <begin position="1"/>
        <end position="17"/>
    </location>
</feature>
<evidence type="ECO:0000256" key="2">
    <source>
        <dbReference type="ARBA" id="ARBA00022900"/>
    </source>
</evidence>
<evidence type="ECO:0000313" key="7">
    <source>
        <dbReference type="EMBL" id="BFF92300.1"/>
    </source>
</evidence>
<feature type="chain" id="PRO_5043358766" description="Serpin domain-containing protein" evidence="5">
    <location>
        <begin position="18"/>
        <end position="674"/>
    </location>
</feature>
<protein>
    <recommendedName>
        <fullName evidence="6">Serpin domain-containing protein</fullName>
    </recommendedName>
</protein>
<organism evidence="7 8">
    <name type="scientific">Drosophila madeirensis</name>
    <name type="common">Fruit fly</name>
    <dbReference type="NCBI Taxonomy" id="30013"/>
    <lineage>
        <taxon>Eukaryota</taxon>
        <taxon>Metazoa</taxon>
        <taxon>Ecdysozoa</taxon>
        <taxon>Arthropoda</taxon>
        <taxon>Hexapoda</taxon>
        <taxon>Insecta</taxon>
        <taxon>Pterygota</taxon>
        <taxon>Neoptera</taxon>
        <taxon>Endopterygota</taxon>
        <taxon>Diptera</taxon>
        <taxon>Brachycera</taxon>
        <taxon>Muscomorpha</taxon>
        <taxon>Ephydroidea</taxon>
        <taxon>Drosophilidae</taxon>
        <taxon>Drosophila</taxon>
        <taxon>Sophophora</taxon>
    </lineage>
</organism>
<evidence type="ECO:0000256" key="5">
    <source>
        <dbReference type="SAM" id="SignalP"/>
    </source>
</evidence>
<evidence type="ECO:0000256" key="1">
    <source>
        <dbReference type="ARBA" id="ARBA00022690"/>
    </source>
</evidence>
<dbReference type="Gene3D" id="2.30.39.10">
    <property type="entry name" value="Alpha-1-antitrypsin, domain 1"/>
    <property type="match status" value="1"/>
</dbReference>
<reference evidence="7 8" key="1">
    <citation type="submission" date="2024-02" db="EMBL/GenBank/DDBJ databases">
        <title>A chromosome-level genome assembly of Drosophila madeirensis, a fruit fly species endemic to Madeira island.</title>
        <authorList>
            <person name="Tomihara K."/>
            <person name="Llopart A."/>
            <person name="Yamamoto D."/>
        </authorList>
    </citation>
    <scope>NUCLEOTIDE SEQUENCE [LARGE SCALE GENOMIC DNA]</scope>
    <source>
        <strain evidence="7 8">RF1</strain>
    </source>
</reference>
<keyword evidence="1" id="KW-0646">Protease inhibitor</keyword>
<dbReference type="SUPFAM" id="SSF56574">
    <property type="entry name" value="Serpins"/>
    <property type="match status" value="1"/>
</dbReference>
<evidence type="ECO:0000313" key="8">
    <source>
        <dbReference type="Proteomes" id="UP001500889"/>
    </source>
</evidence>
<feature type="region of interest" description="Disordered" evidence="4">
    <location>
        <begin position="244"/>
        <end position="347"/>
    </location>
</feature>
<dbReference type="PANTHER" id="PTHR11461">
    <property type="entry name" value="SERINE PROTEASE INHIBITOR, SERPIN"/>
    <property type="match status" value="1"/>
</dbReference>